<reference evidence="4 5" key="1">
    <citation type="submission" date="2021-03" db="EMBL/GenBank/DDBJ databases">
        <title>Human Oral Microbial Genomes.</title>
        <authorList>
            <person name="Johnston C.D."/>
            <person name="Chen T."/>
            <person name="Dewhirst F.E."/>
        </authorList>
    </citation>
    <scope>NUCLEOTIDE SEQUENCE [LARGE SCALE GENOMIC DNA]</scope>
    <source>
        <strain evidence="4 5">DSMZ 100122</strain>
    </source>
</reference>
<evidence type="ECO:0000256" key="1">
    <source>
        <dbReference type="ARBA" id="ARBA00022553"/>
    </source>
</evidence>
<proteinExistence type="predicted"/>
<feature type="domain" description="FHA" evidence="3">
    <location>
        <begin position="275"/>
        <end position="327"/>
    </location>
</feature>
<name>A0ABX7Y347_9ACTN</name>
<dbReference type="Gene3D" id="2.60.200.20">
    <property type="match status" value="1"/>
</dbReference>
<organism evidence="4 5">
    <name type="scientific">Arachnia rubra</name>
    <dbReference type="NCBI Taxonomy" id="1547448"/>
    <lineage>
        <taxon>Bacteria</taxon>
        <taxon>Bacillati</taxon>
        <taxon>Actinomycetota</taxon>
        <taxon>Actinomycetes</taxon>
        <taxon>Propionibacteriales</taxon>
        <taxon>Propionibacteriaceae</taxon>
        <taxon>Arachnia</taxon>
    </lineage>
</organism>
<feature type="compositionally biased region" description="Low complexity" evidence="2">
    <location>
        <begin position="183"/>
        <end position="192"/>
    </location>
</feature>
<accession>A0ABX7Y347</accession>
<keyword evidence="5" id="KW-1185">Reference proteome</keyword>
<dbReference type="Pfam" id="PF00498">
    <property type="entry name" value="FHA"/>
    <property type="match status" value="1"/>
</dbReference>
<dbReference type="Proteomes" id="UP000678513">
    <property type="component" value="Chromosome"/>
</dbReference>
<dbReference type="SUPFAM" id="SSF49879">
    <property type="entry name" value="SMAD/FHA domain"/>
    <property type="match status" value="1"/>
</dbReference>
<dbReference type="EMBL" id="CP072384">
    <property type="protein sequence ID" value="QUC07353.1"/>
    <property type="molecule type" value="Genomic_DNA"/>
</dbReference>
<dbReference type="CDD" id="cd00060">
    <property type="entry name" value="FHA"/>
    <property type="match status" value="1"/>
</dbReference>
<dbReference type="InterPro" id="IPR008984">
    <property type="entry name" value="SMAD_FHA_dom_sf"/>
</dbReference>
<protein>
    <submittedName>
        <fullName evidence="4">FHA domain-containing protein</fullName>
    </submittedName>
</protein>
<gene>
    <name evidence="4" type="ORF">J5A65_10450</name>
</gene>
<dbReference type="InterPro" id="IPR000253">
    <property type="entry name" value="FHA_dom"/>
</dbReference>
<feature type="region of interest" description="Disordered" evidence="2">
    <location>
        <begin position="148"/>
        <end position="192"/>
    </location>
</feature>
<keyword evidence="1" id="KW-0597">Phosphoprotein</keyword>
<evidence type="ECO:0000259" key="3">
    <source>
        <dbReference type="PROSITE" id="PS50006"/>
    </source>
</evidence>
<dbReference type="RefSeq" id="WP_212321753.1">
    <property type="nucleotide sequence ID" value="NZ_AP024463.1"/>
</dbReference>
<dbReference type="PROSITE" id="PS50006">
    <property type="entry name" value="FHA_DOMAIN"/>
    <property type="match status" value="1"/>
</dbReference>
<evidence type="ECO:0000313" key="4">
    <source>
        <dbReference type="EMBL" id="QUC07353.1"/>
    </source>
</evidence>
<evidence type="ECO:0000256" key="2">
    <source>
        <dbReference type="SAM" id="MobiDB-lite"/>
    </source>
</evidence>
<sequence>MAFKGVLRWSEGRWIAVAWQGGFALLAPSAGLPLAELLFSRLRENSELGIFLRTLSEGTGAGLLELPSFAVAIADGDRWHLAVRGALTLRVASPNGNEPLRGDGVATWAERVVVDVTALHLGQVRASSSPLVEGVVLAEGVGFGDFPRASRSLEESGEDSIPGSLPPDALEKPSGNDPDDEAAPAPRHGPAPRTAEELLLGETLSDAIPASRPRRPEVAEVLSRFCTAGHANPPERARCFVCDEPVEGEPCRAGRPQLGWLKVPRMEPIALLGPIIIGRHPSADALSLQEAPKLLALPYRHVSGNHLAIVLDGWRVLAQDLASRNGTCMRRRAKPPVRLPQRPITLLPGDVIDMGHDLLLHLDRIP</sequence>
<evidence type="ECO:0000313" key="5">
    <source>
        <dbReference type="Proteomes" id="UP000678513"/>
    </source>
</evidence>